<keyword evidence="4" id="KW-1185">Reference proteome</keyword>
<evidence type="ECO:0000313" key="3">
    <source>
        <dbReference type="EMBL" id="GAM00367.1"/>
    </source>
</evidence>
<dbReference type="SUPFAM" id="SSF56601">
    <property type="entry name" value="beta-lactamase/transpeptidase-like"/>
    <property type="match status" value="1"/>
</dbReference>
<dbReference type="RefSeq" id="WP_042485167.1">
    <property type="nucleotide sequence ID" value="NZ_BBPI01000031.1"/>
</dbReference>
<accession>A0A0A1W5D8</accession>
<feature type="chain" id="PRO_5001981813" evidence="1">
    <location>
        <begin position="21"/>
        <end position="481"/>
    </location>
</feature>
<feature type="domain" description="Beta-lactamase-related" evidence="2">
    <location>
        <begin position="48"/>
        <end position="376"/>
    </location>
</feature>
<feature type="signal peptide" evidence="1">
    <location>
        <begin position="1"/>
        <end position="20"/>
    </location>
</feature>
<dbReference type="InterPro" id="IPR050491">
    <property type="entry name" value="AmpC-like"/>
</dbReference>
<dbReference type="EMBL" id="BBPI01000031">
    <property type="protein sequence ID" value="GAM00367.1"/>
    <property type="molecule type" value="Genomic_DNA"/>
</dbReference>
<dbReference type="AlphaFoldDB" id="A0A0A1W5D8"/>
<dbReference type="Gene3D" id="3.40.710.10">
    <property type="entry name" value="DD-peptidase/beta-lactamase superfamily"/>
    <property type="match status" value="1"/>
</dbReference>
<organism evidence="3 4">
    <name type="scientific">Sphingomonas parapaucimobilis NBRC 15100</name>
    <dbReference type="NCBI Taxonomy" id="1219049"/>
    <lineage>
        <taxon>Bacteria</taxon>
        <taxon>Pseudomonadati</taxon>
        <taxon>Pseudomonadota</taxon>
        <taxon>Alphaproteobacteria</taxon>
        <taxon>Sphingomonadales</taxon>
        <taxon>Sphingomonadaceae</taxon>
        <taxon>Sphingomonas</taxon>
    </lineage>
</organism>
<evidence type="ECO:0000313" key="4">
    <source>
        <dbReference type="Proteomes" id="UP000032305"/>
    </source>
</evidence>
<evidence type="ECO:0000259" key="2">
    <source>
        <dbReference type="Pfam" id="PF00144"/>
    </source>
</evidence>
<name>A0A0A1W5D8_9SPHN</name>
<dbReference type="PANTHER" id="PTHR46825">
    <property type="entry name" value="D-ALANYL-D-ALANINE-CARBOXYPEPTIDASE/ENDOPEPTIDASE AMPH"/>
    <property type="match status" value="1"/>
</dbReference>
<protein>
    <submittedName>
        <fullName evidence="3">Peptidase S12 family protein</fullName>
    </submittedName>
</protein>
<comment type="caution">
    <text evidence="3">The sequence shown here is derived from an EMBL/GenBank/DDBJ whole genome shotgun (WGS) entry which is preliminary data.</text>
</comment>
<gene>
    <name evidence="3" type="ORF">SP5_031_00100</name>
</gene>
<dbReference type="InterPro" id="IPR012338">
    <property type="entry name" value="Beta-lactam/transpept-like"/>
</dbReference>
<keyword evidence="1" id="KW-0732">Signal</keyword>
<dbReference type="PANTHER" id="PTHR46825:SF12">
    <property type="entry name" value="PENICILLIN-BINDING PROTEIN 4"/>
    <property type="match status" value="1"/>
</dbReference>
<dbReference type="Proteomes" id="UP000032305">
    <property type="component" value="Unassembled WGS sequence"/>
</dbReference>
<proteinExistence type="predicted"/>
<reference evidence="3 4" key="1">
    <citation type="submission" date="2014-11" db="EMBL/GenBank/DDBJ databases">
        <title>Whole genome shotgun sequence of Sphingomonas parapaucimobilis NBRC 15100.</title>
        <authorList>
            <person name="Katano-Makiyama Y."/>
            <person name="Hosoyama A."/>
            <person name="Hashimoto M."/>
            <person name="Hosoyama Y."/>
            <person name="Noguchi M."/>
            <person name="Numata M."/>
            <person name="Tsuchikane K."/>
            <person name="Hirakata S."/>
            <person name="Uohara A."/>
            <person name="Shimodaira J."/>
            <person name="Ohji S."/>
            <person name="Ichikawa N."/>
            <person name="Kimura A."/>
            <person name="Yamazoe A."/>
            <person name="Fujita N."/>
        </authorList>
    </citation>
    <scope>NUCLEOTIDE SEQUENCE [LARGE SCALE GENOMIC DNA]</scope>
    <source>
        <strain evidence="3 4">NBRC 15100</strain>
    </source>
</reference>
<dbReference type="eggNOG" id="COG1680">
    <property type="taxonomic scope" value="Bacteria"/>
</dbReference>
<dbReference type="InterPro" id="IPR001466">
    <property type="entry name" value="Beta-lactam-related"/>
</dbReference>
<evidence type="ECO:0000256" key="1">
    <source>
        <dbReference type="SAM" id="SignalP"/>
    </source>
</evidence>
<dbReference type="OrthoDB" id="119951at2"/>
<sequence>MKATIFGACLIALVSASVVARLPAPSRIMEVERGLTSAVILADTPVQRRTIAAEMARLHVPGVSVAVLHDGAIAWARGYGVTRANGLPVTPDTLFQAGSISKPVTALAALRLVEQNRLTLDGDVNDQLKGWKLPVPPGQHVTLRQLLGHVAGTTVHGFPGYAAGQPVPDVDAVLDGRAPANTKPVLVDTPPGTLWRYSGGGYTVVQKLIEDATGRPFATMLRDEVLQLAGMTQSSFAQPLPAPLLDRVAWPHDGSGTPVEGGPHTYPELAAAGLWSTPSDLLRYAIAVRDGARGMPGALLAPSIATAMLTPGKGDYGLGLEVHGPASDRRFSHGGSNAGYENFLIAYTGTGDGVAIMTNGAQGNELAMEITRSVAAAYGWPGYHSIARRSLPISPAMQRRLTGTYAVPGLGSFSILAQGTGLSLSLKEGASEPLYAASADSYFILSSDLVLHLSPDDPGVSGHIVTGPFNVPFQKEAATTP</sequence>
<dbReference type="Pfam" id="PF00144">
    <property type="entry name" value="Beta-lactamase"/>
    <property type="match status" value="1"/>
</dbReference>